<evidence type="ECO:0000313" key="2">
    <source>
        <dbReference type="EMBL" id="GAP29829.1"/>
    </source>
</evidence>
<sequence length="127" mass="14233">MVDELTTAALRRGSILPWAKALDLKGPQWALYGSVIDAVLRRVVDDDVIIVPEPGTLRINSHFRDPLTEDTIAFLFGFEAYRTQRLITSSPEPLMFADHSARPERGVDAVVALLRTVSDIMRAPRYL</sequence>
<protein>
    <submittedName>
        <fullName evidence="2">Uncharacterized protein</fullName>
    </submittedName>
</protein>
<dbReference type="Proteomes" id="UP000037179">
    <property type="component" value="Unassembled WGS sequence"/>
</dbReference>
<proteinExistence type="predicted"/>
<reference evidence="3" key="1">
    <citation type="submission" date="2015-07" db="EMBL/GenBank/DDBJ databases">
        <title>Nocardia seriolae U-1 whole genome shotgun sequence.</title>
        <authorList>
            <person name="Imajoh M."/>
            <person name="Fukumoto Y."/>
            <person name="Sukeda M."/>
            <person name="Yamane J."/>
            <person name="Yamasaki K."/>
            <person name="Shimizu M."/>
            <person name="Ohnishi K."/>
            <person name="Oshima S."/>
        </authorList>
    </citation>
    <scope>NUCLEOTIDE SEQUENCE [LARGE SCALE GENOMIC DNA]</scope>
    <source>
        <strain evidence="3">U-1</strain>
    </source>
</reference>
<dbReference type="KEGG" id="nsr:NS506_05949"/>
<keyword evidence="3" id="KW-1185">Reference proteome</keyword>
<dbReference type="GeneID" id="93376452"/>
<dbReference type="Proteomes" id="UP000180166">
    <property type="component" value="Chromosome"/>
</dbReference>
<accession>A0ABC9YWP9</accession>
<organism evidence="2 3">
    <name type="scientific">Nocardia seriolae</name>
    <dbReference type="NCBI Taxonomy" id="37332"/>
    <lineage>
        <taxon>Bacteria</taxon>
        <taxon>Bacillati</taxon>
        <taxon>Actinomycetota</taxon>
        <taxon>Actinomycetes</taxon>
        <taxon>Mycobacteriales</taxon>
        <taxon>Nocardiaceae</taxon>
        <taxon>Nocardia</taxon>
    </lineage>
</organism>
<evidence type="ECO:0000313" key="1">
    <source>
        <dbReference type="EMBL" id="APA99985.1"/>
    </source>
</evidence>
<gene>
    <name evidence="1" type="ORF">NS506_05949</name>
    <name evidence="2" type="ORF">NSK11_contig00065-0011</name>
</gene>
<reference evidence="1 4" key="3">
    <citation type="submission" date="2016-10" db="EMBL/GenBank/DDBJ databases">
        <title>Genome sequence of Nocardia seriolae strain EM150506, isolated from Anguila japonica.</title>
        <authorList>
            <person name="Han H.-J."/>
        </authorList>
    </citation>
    <scope>NUCLEOTIDE SEQUENCE [LARGE SCALE GENOMIC DNA]</scope>
    <source>
        <strain evidence="1 4">EM150506</strain>
    </source>
</reference>
<dbReference type="AlphaFoldDB" id="A0ABC9YWP9"/>
<reference evidence="2 3" key="2">
    <citation type="journal article" date="2016" name="Genome Announc.">
        <title>Draft Genome Sequence of Erythromycin- and Oxytetracycline-Sensitive Nocardia seriolae Strain U-1 (NBRC 110359).</title>
        <authorList>
            <person name="Imajoh M."/>
            <person name="Sukeda M."/>
            <person name="Shimizu M."/>
            <person name="Yamane J."/>
            <person name="Ohnishi K."/>
            <person name="Oshima S."/>
        </authorList>
    </citation>
    <scope>NUCLEOTIDE SEQUENCE [LARGE SCALE GENOMIC DNA]</scope>
    <source>
        <strain evidence="2 3">U-1</strain>
    </source>
</reference>
<name>A0ABC9YWP9_9NOCA</name>
<dbReference type="EMBL" id="BBYQ01000065">
    <property type="protein sequence ID" value="GAP29829.1"/>
    <property type="molecule type" value="Genomic_DNA"/>
</dbReference>
<evidence type="ECO:0000313" key="4">
    <source>
        <dbReference type="Proteomes" id="UP000180166"/>
    </source>
</evidence>
<dbReference type="EMBL" id="CP017839">
    <property type="protein sequence ID" value="APA99985.1"/>
    <property type="molecule type" value="Genomic_DNA"/>
</dbReference>
<evidence type="ECO:0000313" key="3">
    <source>
        <dbReference type="Proteomes" id="UP000037179"/>
    </source>
</evidence>
<dbReference type="RefSeq" id="WP_062614338.1">
    <property type="nucleotide sequence ID" value="NZ_AP028459.1"/>
</dbReference>